<reference evidence="9" key="1">
    <citation type="submission" date="2021-05" db="EMBL/GenBank/DDBJ databases">
        <authorList>
            <person name="Pietrasiak N."/>
            <person name="Ward R."/>
            <person name="Stajich J.E."/>
            <person name="Kurbessoian T."/>
        </authorList>
    </citation>
    <scope>NUCLEOTIDE SEQUENCE</scope>
    <source>
        <strain evidence="9">GSE-NOS-MK-12-04C</strain>
    </source>
</reference>
<dbReference type="InterPro" id="IPR001789">
    <property type="entry name" value="Sig_transdc_resp-reg_receiver"/>
</dbReference>
<dbReference type="InterPro" id="IPR011006">
    <property type="entry name" value="CheY-like_superfamily"/>
</dbReference>
<dbReference type="InterPro" id="IPR004358">
    <property type="entry name" value="Sig_transdc_His_kin-like_C"/>
</dbReference>
<dbReference type="CDD" id="cd00082">
    <property type="entry name" value="HisKA"/>
    <property type="match status" value="1"/>
</dbReference>
<comment type="caution">
    <text evidence="9">The sequence shown here is derived from an EMBL/GenBank/DDBJ whole genome shotgun (WGS) entry which is preliminary data.</text>
</comment>
<dbReference type="Gene3D" id="3.40.50.2300">
    <property type="match status" value="1"/>
</dbReference>
<sequence length="367" mass="41240">MKKILVIEDDKSVREIIIALLDAENYNVINAENGSIGVEIAQKEIPDLIICDVVMPQLDGLSVLKRLRQNPITMTIPFIFLTGNIDKQDFRLGMELGADDYLTKPFTKNELLAAITSRLEKQFAIKQESQKRLDDLRSSITLSLPHEMRSPVSNILGFSQLLIDESEILEPQAIRDIASGIHNSAERLFKLIQNFLLYAELEVISTDPQRIKSLQNKETKFPTDQFIDLITTKAQKAGREADLQVYLQPCYVKISPSRLSKIIEELIDNAFKFSLKGSAVHITSRFIDNALTLSIMDYGRGMTATQIAQLGAYQQFERKLYEQKGSGLGLIIAKRLVELHGGELNFQSTPGEKTVVQVMLLCRGKGI</sequence>
<dbReference type="CDD" id="cd00075">
    <property type="entry name" value="HATPase"/>
    <property type="match status" value="1"/>
</dbReference>
<dbReference type="PROSITE" id="PS50110">
    <property type="entry name" value="RESPONSE_REGULATORY"/>
    <property type="match status" value="1"/>
</dbReference>
<dbReference type="Proteomes" id="UP000729701">
    <property type="component" value="Unassembled WGS sequence"/>
</dbReference>
<evidence type="ECO:0000256" key="6">
    <source>
        <dbReference type="PROSITE-ProRule" id="PRU00169"/>
    </source>
</evidence>
<evidence type="ECO:0000313" key="9">
    <source>
        <dbReference type="EMBL" id="MBW4668273.1"/>
    </source>
</evidence>
<keyword evidence="5" id="KW-0902">Two-component regulatory system</keyword>
<dbReference type="SUPFAM" id="SSF47384">
    <property type="entry name" value="Homodimeric domain of signal transducing histidine kinase"/>
    <property type="match status" value="1"/>
</dbReference>
<dbReference type="SUPFAM" id="SSF55874">
    <property type="entry name" value="ATPase domain of HSP90 chaperone/DNA topoisomerase II/histidine kinase"/>
    <property type="match status" value="1"/>
</dbReference>
<keyword evidence="4" id="KW-0418">Kinase</keyword>
<protein>
    <recommendedName>
        <fullName evidence="2">histidine kinase</fullName>
        <ecNumber evidence="2">2.7.13.3</ecNumber>
    </recommendedName>
</protein>
<dbReference type="InterPro" id="IPR005467">
    <property type="entry name" value="His_kinase_dom"/>
</dbReference>
<dbReference type="SMART" id="SM00387">
    <property type="entry name" value="HATPase_c"/>
    <property type="match status" value="1"/>
</dbReference>
<evidence type="ECO:0000256" key="5">
    <source>
        <dbReference type="ARBA" id="ARBA00023012"/>
    </source>
</evidence>
<gene>
    <name evidence="9" type="ORF">KME60_12825</name>
</gene>
<dbReference type="Pfam" id="PF02518">
    <property type="entry name" value="HATPase_c"/>
    <property type="match status" value="1"/>
</dbReference>
<evidence type="ECO:0000256" key="1">
    <source>
        <dbReference type="ARBA" id="ARBA00000085"/>
    </source>
</evidence>
<keyword evidence="3 6" id="KW-0597">Phosphoprotein</keyword>
<dbReference type="SUPFAM" id="SSF52172">
    <property type="entry name" value="CheY-like"/>
    <property type="match status" value="1"/>
</dbReference>
<feature type="domain" description="Histidine kinase" evidence="7">
    <location>
        <begin position="143"/>
        <end position="364"/>
    </location>
</feature>
<dbReference type="SMART" id="SM00388">
    <property type="entry name" value="HisKA"/>
    <property type="match status" value="1"/>
</dbReference>
<dbReference type="GO" id="GO:0000155">
    <property type="term" value="F:phosphorelay sensor kinase activity"/>
    <property type="evidence" value="ECO:0007669"/>
    <property type="project" value="InterPro"/>
</dbReference>
<evidence type="ECO:0000256" key="4">
    <source>
        <dbReference type="ARBA" id="ARBA00022777"/>
    </source>
</evidence>
<dbReference type="PANTHER" id="PTHR43547:SF2">
    <property type="entry name" value="HYBRID SIGNAL TRANSDUCTION HISTIDINE KINASE C"/>
    <property type="match status" value="1"/>
</dbReference>
<dbReference type="PRINTS" id="PR00344">
    <property type="entry name" value="BCTRLSENSOR"/>
</dbReference>
<evidence type="ECO:0000313" key="10">
    <source>
        <dbReference type="Proteomes" id="UP000729701"/>
    </source>
</evidence>
<dbReference type="EC" id="2.7.13.3" evidence="2"/>
<dbReference type="EMBL" id="JAHHGZ010000012">
    <property type="protein sequence ID" value="MBW4668273.1"/>
    <property type="molecule type" value="Genomic_DNA"/>
</dbReference>
<feature type="domain" description="Response regulatory" evidence="8">
    <location>
        <begin position="3"/>
        <end position="119"/>
    </location>
</feature>
<evidence type="ECO:0000256" key="3">
    <source>
        <dbReference type="ARBA" id="ARBA00022553"/>
    </source>
</evidence>
<feature type="modified residue" description="4-aspartylphosphate" evidence="6">
    <location>
        <position position="52"/>
    </location>
</feature>
<dbReference type="Pfam" id="PF00072">
    <property type="entry name" value="Response_reg"/>
    <property type="match status" value="1"/>
</dbReference>
<evidence type="ECO:0000256" key="2">
    <source>
        <dbReference type="ARBA" id="ARBA00012438"/>
    </source>
</evidence>
<dbReference type="SMART" id="SM00448">
    <property type="entry name" value="REC"/>
    <property type="match status" value="1"/>
</dbReference>
<organism evidence="9 10">
    <name type="scientific">Cyanomargarita calcarea GSE-NOS-MK-12-04C</name>
    <dbReference type="NCBI Taxonomy" id="2839659"/>
    <lineage>
        <taxon>Bacteria</taxon>
        <taxon>Bacillati</taxon>
        <taxon>Cyanobacteriota</taxon>
        <taxon>Cyanophyceae</taxon>
        <taxon>Nostocales</taxon>
        <taxon>Cyanomargaritaceae</taxon>
        <taxon>Cyanomargarita</taxon>
    </lineage>
</organism>
<evidence type="ECO:0000259" key="7">
    <source>
        <dbReference type="PROSITE" id="PS50109"/>
    </source>
</evidence>
<proteinExistence type="predicted"/>
<dbReference type="InterPro" id="IPR036097">
    <property type="entry name" value="HisK_dim/P_sf"/>
</dbReference>
<dbReference type="Gene3D" id="1.10.287.130">
    <property type="match status" value="1"/>
</dbReference>
<comment type="catalytic activity">
    <reaction evidence="1">
        <text>ATP + protein L-histidine = ADP + protein N-phospho-L-histidine.</text>
        <dbReference type="EC" id="2.7.13.3"/>
    </reaction>
</comment>
<dbReference type="CDD" id="cd17574">
    <property type="entry name" value="REC_OmpR"/>
    <property type="match status" value="1"/>
</dbReference>
<accession>A0A951QNJ9</accession>
<reference evidence="9" key="2">
    <citation type="journal article" date="2022" name="Microbiol. Resour. Announc.">
        <title>Metagenome Sequencing to Explore Phylogenomics of Terrestrial Cyanobacteria.</title>
        <authorList>
            <person name="Ward R.D."/>
            <person name="Stajich J.E."/>
            <person name="Johansen J.R."/>
            <person name="Huntemann M."/>
            <person name="Clum A."/>
            <person name="Foster B."/>
            <person name="Foster B."/>
            <person name="Roux S."/>
            <person name="Palaniappan K."/>
            <person name="Varghese N."/>
            <person name="Mukherjee S."/>
            <person name="Reddy T.B.K."/>
            <person name="Daum C."/>
            <person name="Copeland A."/>
            <person name="Chen I.A."/>
            <person name="Ivanova N.N."/>
            <person name="Kyrpides N.C."/>
            <person name="Shapiro N."/>
            <person name="Eloe-Fadrosh E.A."/>
            <person name="Pietrasiak N."/>
        </authorList>
    </citation>
    <scope>NUCLEOTIDE SEQUENCE</scope>
    <source>
        <strain evidence="9">GSE-NOS-MK-12-04C</strain>
    </source>
</reference>
<evidence type="ECO:0000259" key="8">
    <source>
        <dbReference type="PROSITE" id="PS50110"/>
    </source>
</evidence>
<dbReference type="Gene3D" id="3.30.565.10">
    <property type="entry name" value="Histidine kinase-like ATPase, C-terminal domain"/>
    <property type="match status" value="1"/>
</dbReference>
<name>A0A951QNJ9_9CYAN</name>
<dbReference type="PANTHER" id="PTHR43547">
    <property type="entry name" value="TWO-COMPONENT HISTIDINE KINASE"/>
    <property type="match status" value="1"/>
</dbReference>
<dbReference type="PROSITE" id="PS50109">
    <property type="entry name" value="HIS_KIN"/>
    <property type="match status" value="1"/>
</dbReference>
<keyword evidence="4" id="KW-0808">Transferase</keyword>
<dbReference type="InterPro" id="IPR003594">
    <property type="entry name" value="HATPase_dom"/>
</dbReference>
<dbReference type="AlphaFoldDB" id="A0A951QNJ9"/>
<dbReference type="InterPro" id="IPR003661">
    <property type="entry name" value="HisK_dim/P_dom"/>
</dbReference>
<dbReference type="InterPro" id="IPR036890">
    <property type="entry name" value="HATPase_C_sf"/>
</dbReference>
<dbReference type="Pfam" id="PF00512">
    <property type="entry name" value="HisKA"/>
    <property type="match status" value="1"/>
</dbReference>